<dbReference type="Proteomes" id="UP000002624">
    <property type="component" value="Unassembled WGS sequence"/>
</dbReference>
<dbReference type="HOGENOM" id="CLU_057546_1_3_1"/>
<dbReference type="STRING" id="544712.C6H719"/>
<dbReference type="SUPFAM" id="SSF52799">
    <property type="entry name" value="(Phosphotyrosine protein) phosphatases II"/>
    <property type="match status" value="1"/>
</dbReference>
<dbReference type="EMBL" id="GG692420">
    <property type="protein sequence ID" value="EER44190.1"/>
    <property type="molecule type" value="Genomic_DNA"/>
</dbReference>
<dbReference type="AlphaFoldDB" id="C6H719"/>
<name>C6H719_AJECH</name>
<dbReference type="Pfam" id="PF13350">
    <property type="entry name" value="Y_phosphatase3"/>
    <property type="match status" value="2"/>
</dbReference>
<dbReference type="GO" id="GO:0004721">
    <property type="term" value="F:phosphoprotein phosphatase activity"/>
    <property type="evidence" value="ECO:0007669"/>
    <property type="project" value="InterPro"/>
</dbReference>
<dbReference type="InterPro" id="IPR029021">
    <property type="entry name" value="Prot-tyrosine_phosphatase-like"/>
</dbReference>
<accession>C6H719</accession>
<proteinExistence type="predicted"/>
<evidence type="ECO:0000313" key="1">
    <source>
        <dbReference type="EMBL" id="EER44190.1"/>
    </source>
</evidence>
<dbReference type="Gene3D" id="3.90.190.10">
    <property type="entry name" value="Protein tyrosine phosphatase superfamily"/>
    <property type="match status" value="2"/>
</dbReference>
<dbReference type="eggNOG" id="ENOG502SB6D">
    <property type="taxonomic scope" value="Eukaryota"/>
</dbReference>
<protein>
    <submittedName>
        <fullName evidence="1">Uncharacterized protein</fullName>
    </submittedName>
</protein>
<dbReference type="OrthoDB" id="449382at2759"/>
<evidence type="ECO:0000313" key="2">
    <source>
        <dbReference type="Proteomes" id="UP000002624"/>
    </source>
</evidence>
<dbReference type="OMA" id="MHYAYED"/>
<reference evidence="2" key="1">
    <citation type="submission" date="2009-05" db="EMBL/GenBank/DDBJ databases">
        <title>The genome sequence of Ajellomyces capsulatus strain H143.</title>
        <authorList>
            <person name="Champion M."/>
            <person name="Cuomo C.A."/>
            <person name="Ma L.-J."/>
            <person name="Henn M.R."/>
            <person name="Sil A."/>
            <person name="Goldman B."/>
            <person name="Young S.K."/>
            <person name="Kodira C.D."/>
            <person name="Zeng Q."/>
            <person name="Koehrsen M."/>
            <person name="Alvarado L."/>
            <person name="Berlin A.M."/>
            <person name="Borenstein D."/>
            <person name="Chen Z."/>
            <person name="Engels R."/>
            <person name="Freedman E."/>
            <person name="Gellesch M."/>
            <person name="Goldberg J."/>
            <person name="Griggs A."/>
            <person name="Gujja S."/>
            <person name="Heiman D.I."/>
            <person name="Hepburn T.A."/>
            <person name="Howarth C."/>
            <person name="Jen D."/>
            <person name="Larson L."/>
            <person name="Lewis B."/>
            <person name="Mehta T."/>
            <person name="Park D."/>
            <person name="Pearson M."/>
            <person name="Roberts A."/>
            <person name="Saif S."/>
            <person name="Shea T.D."/>
            <person name="Shenoy N."/>
            <person name="Sisk P."/>
            <person name="Stolte C."/>
            <person name="Sykes S."/>
            <person name="Walk T."/>
            <person name="White J."/>
            <person name="Yandava C."/>
            <person name="Klein B."/>
            <person name="McEwen J.G."/>
            <person name="Puccia R."/>
            <person name="Goldman G.H."/>
            <person name="Felipe M.S."/>
            <person name="Nino-Vega G."/>
            <person name="San-Blas G."/>
            <person name="Taylor J.W."/>
            <person name="Mendoza L."/>
            <person name="Galagan J.E."/>
            <person name="Nusbaum C."/>
            <person name="Birren B.W."/>
        </authorList>
    </citation>
    <scope>NUCLEOTIDE SEQUENCE [LARGE SCALE GENOMIC DNA]</scope>
    <source>
        <strain evidence="2">H143</strain>
    </source>
</reference>
<gene>
    <name evidence="1" type="ORF">HCDG_02220</name>
</gene>
<sequence length="272" mass="29783">MDTEYGAGKSALGLFTHLTRPRSRRVIGQTSVHLQLPTVIANVSETDTISEFNMGSSVQVPTYVLRDVVETDVLNAISADVVSHILAGPPFISVPGLFNFRDLSYPHATLTSLKQNYIFRSGMLAFLEEEGKVKLTTGLGVKKVFDLRTAAERDRFPSPEIEAGKDRTGVLAALILRIAGYSPDIIVDDYVLTRVGFEPVREALYGSLLGKKDLDESTTRGILVAGGIMYETMVQFLGFVEEGFENGAEGYLRNKLGFASEDIETIRANLRG</sequence>
<organism evidence="1 2">
    <name type="scientific">Ajellomyces capsulatus (strain H143)</name>
    <name type="common">Darling's disease fungus</name>
    <name type="synonym">Histoplasma capsulatum</name>
    <dbReference type="NCBI Taxonomy" id="544712"/>
    <lineage>
        <taxon>Eukaryota</taxon>
        <taxon>Fungi</taxon>
        <taxon>Dikarya</taxon>
        <taxon>Ascomycota</taxon>
        <taxon>Pezizomycotina</taxon>
        <taxon>Eurotiomycetes</taxon>
        <taxon>Eurotiomycetidae</taxon>
        <taxon>Onygenales</taxon>
        <taxon>Ajellomycetaceae</taxon>
        <taxon>Histoplasma</taxon>
    </lineage>
</organism>
<dbReference type="InterPro" id="IPR026893">
    <property type="entry name" value="Tyr/Ser_Pase_IphP-type"/>
</dbReference>
<dbReference type="VEuPathDB" id="FungiDB:HCDG_02220"/>